<name>A0AAV4PR14_CAEEX</name>
<keyword evidence="2" id="KW-1185">Reference proteome</keyword>
<reference evidence="1 2" key="1">
    <citation type="submission" date="2021-06" db="EMBL/GenBank/DDBJ databases">
        <title>Caerostris extrusa draft genome.</title>
        <authorList>
            <person name="Kono N."/>
            <person name="Arakawa K."/>
        </authorList>
    </citation>
    <scope>NUCLEOTIDE SEQUENCE [LARGE SCALE GENOMIC DNA]</scope>
</reference>
<dbReference type="Proteomes" id="UP001054945">
    <property type="component" value="Unassembled WGS sequence"/>
</dbReference>
<dbReference type="AlphaFoldDB" id="A0AAV4PR14"/>
<comment type="caution">
    <text evidence="1">The sequence shown here is derived from an EMBL/GenBank/DDBJ whole genome shotgun (WGS) entry which is preliminary data.</text>
</comment>
<sequence>MKRILEKYVEGSQIISQRASCESKMLSYRITVNELHNHKMSSALQNLPDVICKTSTRHKLSPLFNMIHGSLGKKKEATTISLFLLSTLCASLHQGFPPPFVHLLPFHLSTLAQDASGLHLSSHLKGLGTDWAFVRKLITDQRLTRKNCRTALNAFSPARFGTHSGHCL</sequence>
<proteinExistence type="predicted"/>
<evidence type="ECO:0000313" key="1">
    <source>
        <dbReference type="EMBL" id="GIX99862.1"/>
    </source>
</evidence>
<protein>
    <submittedName>
        <fullName evidence="1">Uncharacterized protein</fullName>
    </submittedName>
</protein>
<gene>
    <name evidence="1" type="ORF">CEXT_23841</name>
</gene>
<organism evidence="1 2">
    <name type="scientific">Caerostris extrusa</name>
    <name type="common">Bark spider</name>
    <name type="synonym">Caerostris bankana</name>
    <dbReference type="NCBI Taxonomy" id="172846"/>
    <lineage>
        <taxon>Eukaryota</taxon>
        <taxon>Metazoa</taxon>
        <taxon>Ecdysozoa</taxon>
        <taxon>Arthropoda</taxon>
        <taxon>Chelicerata</taxon>
        <taxon>Arachnida</taxon>
        <taxon>Araneae</taxon>
        <taxon>Araneomorphae</taxon>
        <taxon>Entelegynae</taxon>
        <taxon>Araneoidea</taxon>
        <taxon>Araneidae</taxon>
        <taxon>Caerostris</taxon>
    </lineage>
</organism>
<evidence type="ECO:0000313" key="2">
    <source>
        <dbReference type="Proteomes" id="UP001054945"/>
    </source>
</evidence>
<accession>A0AAV4PR14</accession>
<dbReference type="EMBL" id="BPLR01005107">
    <property type="protein sequence ID" value="GIX99862.1"/>
    <property type="molecule type" value="Genomic_DNA"/>
</dbReference>